<evidence type="ECO:0000259" key="11">
    <source>
        <dbReference type="Pfam" id="PF07885"/>
    </source>
</evidence>
<dbReference type="EMBL" id="REGN01001358">
    <property type="protein sequence ID" value="RNA35229.1"/>
    <property type="molecule type" value="Genomic_DNA"/>
</dbReference>
<sequence>YGDVYPVTWAGKVLASSVALIGISFFALPAGILGSGFALKVQAMQRQKHLNRRRAPAARLIQCLWRCYAADPNSMSVATWKIHQKAVANQHQSILPSLSQPPNIPEYSIANLAKPYISNNSFLNRVTSLKRRTPPLSEKPFNENKSYIKTNSLVQLPYTGSNVEILQTRRDAIVIPGLFNSQTSVYTYNAPNSQVSSPSPETLNPESDSPTNDYQHNGNRSNDSFVIALQQVSSRSQNEHAKVAPIKSSFAHRTLNFFSEFNSNYKSENEELIGSDGHRTSHGNHQNSKPQLSIQQKNVIRAIRKINYFVARRKFKEALRPYDVTDVIEQYSAGNLDMLARIKTLQFRLDKILGSTKSKDCYDSCSVSLASRVVKIERQMDDIGSKFDKFLTAYSVDMKLLMDNSGKNFYHKEKFMFRTGSIEPSVIPSVINDKKIFDRRAKAVLARSNAGEGIHLDTAVPNFQDEENTSEDEELSNEDKIRLGKLRQQQEIISKQINDTLKNLRKNKIIFDQELSNDQKPFWYNDSMGQRVFFDPKFKKSNLKHHDNIQLADSIDRLYKLSKSDSSKNFSKKTKKLKAMMKKYLLNSIRDKSHSYSQVRFKKFKSDTHLNRVASCQKRLSLNARIYLNPIDLRDNYFENIKKRVQISHNLFLIEPSKDFECSIADENECVAKKSSSSTSIGEKENK</sequence>
<dbReference type="AlphaFoldDB" id="A0A3M7SHN2"/>
<feature type="domain" description="Potassium channel voltage dependent KCNQ C-terminal" evidence="10">
    <location>
        <begin position="285"/>
        <end position="399"/>
    </location>
</feature>
<dbReference type="InterPro" id="IPR013821">
    <property type="entry name" value="K_chnl_volt-dep_KCNQ_C"/>
</dbReference>
<reference evidence="12 13" key="1">
    <citation type="journal article" date="2018" name="Sci. Rep.">
        <title>Genomic signatures of local adaptation to the degree of environmental predictability in rotifers.</title>
        <authorList>
            <person name="Franch-Gras L."/>
            <person name="Hahn C."/>
            <person name="Garcia-Roger E.M."/>
            <person name="Carmona M.J."/>
            <person name="Serra M."/>
            <person name="Gomez A."/>
        </authorList>
    </citation>
    <scope>NUCLEOTIDE SEQUENCE [LARGE SCALE GENOMIC DNA]</scope>
    <source>
        <strain evidence="12">HYR1</strain>
    </source>
</reference>
<dbReference type="Pfam" id="PF07885">
    <property type="entry name" value="Ion_trans_2"/>
    <property type="match status" value="1"/>
</dbReference>
<evidence type="ECO:0000256" key="2">
    <source>
        <dbReference type="ARBA" id="ARBA00022448"/>
    </source>
</evidence>
<evidence type="ECO:0000256" key="8">
    <source>
        <dbReference type="SAM" id="MobiDB-lite"/>
    </source>
</evidence>
<keyword evidence="6" id="KW-0407">Ion channel</keyword>
<keyword evidence="2" id="KW-0813">Transport</keyword>
<feature type="region of interest" description="Disordered" evidence="8">
    <location>
        <begin position="273"/>
        <end position="292"/>
    </location>
</feature>
<evidence type="ECO:0000256" key="7">
    <source>
        <dbReference type="ARBA" id="ARBA00034430"/>
    </source>
</evidence>
<comment type="catalytic activity">
    <reaction evidence="7">
        <text>K(+)(in) = K(+)(out)</text>
        <dbReference type="Rhea" id="RHEA:29463"/>
        <dbReference type="ChEBI" id="CHEBI:29103"/>
    </reaction>
</comment>
<evidence type="ECO:0000256" key="3">
    <source>
        <dbReference type="ARBA" id="ARBA00022475"/>
    </source>
</evidence>
<accession>A0A3M7SHN2</accession>
<evidence type="ECO:0000256" key="9">
    <source>
        <dbReference type="SAM" id="Phobius"/>
    </source>
</evidence>
<keyword evidence="3" id="KW-1003">Cell membrane</keyword>
<evidence type="ECO:0000256" key="6">
    <source>
        <dbReference type="ARBA" id="ARBA00023303"/>
    </source>
</evidence>
<keyword evidence="9" id="KW-1133">Transmembrane helix</keyword>
<evidence type="ECO:0000256" key="5">
    <source>
        <dbReference type="ARBA" id="ARBA00023065"/>
    </source>
</evidence>
<evidence type="ECO:0000256" key="4">
    <source>
        <dbReference type="ARBA" id="ARBA00022958"/>
    </source>
</evidence>
<dbReference type="InterPro" id="IPR003937">
    <property type="entry name" value="K_chnl_volt-dep_KCNQ"/>
</dbReference>
<keyword evidence="4" id="KW-0630">Potassium</keyword>
<evidence type="ECO:0000313" key="12">
    <source>
        <dbReference type="EMBL" id="RNA35229.1"/>
    </source>
</evidence>
<dbReference type="Gene3D" id="6.10.140.1910">
    <property type="match status" value="2"/>
</dbReference>
<dbReference type="GO" id="GO:0008076">
    <property type="term" value="C:voltage-gated potassium channel complex"/>
    <property type="evidence" value="ECO:0007669"/>
    <property type="project" value="TreeGrafter"/>
</dbReference>
<dbReference type="Gene3D" id="1.10.287.70">
    <property type="match status" value="1"/>
</dbReference>
<comment type="caution">
    <text evidence="12">The sequence shown here is derived from an EMBL/GenBank/DDBJ whole genome shotgun (WGS) entry which is preliminary data.</text>
</comment>
<evidence type="ECO:0000313" key="13">
    <source>
        <dbReference type="Proteomes" id="UP000276133"/>
    </source>
</evidence>
<feature type="transmembrane region" description="Helical" evidence="9">
    <location>
        <begin position="13"/>
        <end position="39"/>
    </location>
</feature>
<organism evidence="12 13">
    <name type="scientific">Brachionus plicatilis</name>
    <name type="common">Marine rotifer</name>
    <name type="synonym">Brachionus muelleri</name>
    <dbReference type="NCBI Taxonomy" id="10195"/>
    <lineage>
        <taxon>Eukaryota</taxon>
        <taxon>Metazoa</taxon>
        <taxon>Spiralia</taxon>
        <taxon>Gnathifera</taxon>
        <taxon>Rotifera</taxon>
        <taxon>Eurotatoria</taxon>
        <taxon>Monogononta</taxon>
        <taxon>Pseudotrocha</taxon>
        <taxon>Ploima</taxon>
        <taxon>Brachionidae</taxon>
        <taxon>Brachionus</taxon>
    </lineage>
</organism>
<feature type="non-terminal residue" evidence="12">
    <location>
        <position position="1"/>
    </location>
</feature>
<feature type="compositionally biased region" description="Polar residues" evidence="8">
    <location>
        <begin position="283"/>
        <end position="292"/>
    </location>
</feature>
<name>A0A3M7SHN2_BRAPC</name>
<dbReference type="OrthoDB" id="8879391at2759"/>
<keyword evidence="9" id="KW-0812">Transmembrane</keyword>
<comment type="subcellular location">
    <subcellularLocation>
        <location evidence="1">Cell membrane</location>
        <topology evidence="1">Multi-pass membrane protein</topology>
    </subcellularLocation>
</comment>
<keyword evidence="9" id="KW-0472">Membrane</keyword>
<dbReference type="PANTHER" id="PTHR47735">
    <property type="entry name" value="POTASSIUM VOLTAGE-GATED CHANNEL SUBFAMILY KQT MEMBER 4"/>
    <property type="match status" value="1"/>
</dbReference>
<gene>
    <name evidence="12" type="ORF">BpHYR1_020774</name>
</gene>
<evidence type="ECO:0000256" key="1">
    <source>
        <dbReference type="ARBA" id="ARBA00004651"/>
    </source>
</evidence>
<keyword evidence="13" id="KW-1185">Reference proteome</keyword>
<evidence type="ECO:0000259" key="10">
    <source>
        <dbReference type="Pfam" id="PF03520"/>
    </source>
</evidence>
<dbReference type="STRING" id="10195.A0A3M7SHN2"/>
<protein>
    <submittedName>
        <fullName evidence="12">Potassium voltage-gated channel subfamily KQT member</fullName>
    </submittedName>
</protein>
<dbReference type="GO" id="GO:0005249">
    <property type="term" value="F:voltage-gated potassium channel activity"/>
    <property type="evidence" value="ECO:0007669"/>
    <property type="project" value="InterPro"/>
</dbReference>
<feature type="domain" description="Potassium channel" evidence="11">
    <location>
        <begin position="1"/>
        <end position="34"/>
    </location>
</feature>
<dbReference type="Pfam" id="PF03520">
    <property type="entry name" value="KCNQ_channel"/>
    <property type="match status" value="1"/>
</dbReference>
<dbReference type="PANTHER" id="PTHR47735:SF9">
    <property type="entry name" value="POTASSIUM VOLTAGE-GATED CHANNEL SUBFAMILY KQT MEMBER 4-LIKE ISOFORM X1"/>
    <property type="match status" value="1"/>
</dbReference>
<dbReference type="SUPFAM" id="SSF81324">
    <property type="entry name" value="Voltage-gated potassium channels"/>
    <property type="match status" value="1"/>
</dbReference>
<keyword evidence="5" id="KW-0406">Ion transport</keyword>
<dbReference type="InterPro" id="IPR013099">
    <property type="entry name" value="K_chnl_dom"/>
</dbReference>
<proteinExistence type="predicted"/>
<dbReference type="Proteomes" id="UP000276133">
    <property type="component" value="Unassembled WGS sequence"/>
</dbReference>
<feature type="region of interest" description="Disordered" evidence="8">
    <location>
        <begin position="189"/>
        <end position="221"/>
    </location>
</feature>